<reference evidence="1 2" key="1">
    <citation type="submission" date="2020-03" db="EMBL/GenBank/DDBJ databases">
        <authorList>
            <person name="Zhu W."/>
        </authorList>
    </citation>
    <scope>NUCLEOTIDE SEQUENCE [LARGE SCALE GENOMIC DNA]</scope>
    <source>
        <strain evidence="1 2">185</strain>
    </source>
</reference>
<proteinExistence type="predicted"/>
<keyword evidence="2" id="KW-1185">Reference proteome</keyword>
<name>A0A6G8S3I1_9GAMM</name>
<sequence>MSIYNPFSNYQIAIPKQYAEEVKKFCKQSEPRAQGEFTPFNRQVDLWYFAFIYAVKTNIKPQHFSTNDVSNITAASILEDYHVKHMQMVYLADNQDIEKLDEAREMFNYVSALANAGIPHVLQILNDIEEGKPLFNLLDTIEEHS</sequence>
<evidence type="ECO:0000313" key="2">
    <source>
        <dbReference type="Proteomes" id="UP000501939"/>
    </source>
</evidence>
<dbReference type="KEGG" id="alj:G8D99_06390"/>
<protein>
    <submittedName>
        <fullName evidence="1">Uncharacterized protein</fullName>
    </submittedName>
</protein>
<dbReference type="RefSeq" id="WP_166323694.1">
    <property type="nucleotide sequence ID" value="NZ_CP049916.1"/>
</dbReference>
<dbReference type="Proteomes" id="UP000501939">
    <property type="component" value="Chromosome"/>
</dbReference>
<organism evidence="1 2">
    <name type="scientific">Acinetobacter lanii</name>
    <dbReference type="NCBI Taxonomy" id="2715163"/>
    <lineage>
        <taxon>Bacteria</taxon>
        <taxon>Pseudomonadati</taxon>
        <taxon>Pseudomonadota</taxon>
        <taxon>Gammaproteobacteria</taxon>
        <taxon>Moraxellales</taxon>
        <taxon>Moraxellaceae</taxon>
        <taxon>Acinetobacter</taxon>
    </lineage>
</organism>
<accession>A0A6G8S3I1</accession>
<dbReference type="AlphaFoldDB" id="A0A6G8S3I1"/>
<evidence type="ECO:0000313" key="1">
    <source>
        <dbReference type="EMBL" id="QIO08684.1"/>
    </source>
</evidence>
<dbReference type="EMBL" id="CP049916">
    <property type="protein sequence ID" value="QIO08684.1"/>
    <property type="molecule type" value="Genomic_DNA"/>
</dbReference>
<gene>
    <name evidence="1" type="ORF">G8D99_06390</name>
</gene>